<feature type="transmembrane region" description="Helical" evidence="1">
    <location>
        <begin position="6"/>
        <end position="27"/>
    </location>
</feature>
<dbReference type="Proteomes" id="UP000287394">
    <property type="component" value="Chromosome"/>
</dbReference>
<proteinExistence type="predicted"/>
<keyword evidence="1" id="KW-0812">Transmembrane</keyword>
<name>A0A9N7L3I7_9BACT</name>
<protein>
    <submittedName>
        <fullName evidence="2">Uncharacterized protein</fullName>
    </submittedName>
</protein>
<gene>
    <name evidence="2" type="ORF">CCAX7_22090</name>
</gene>
<keyword evidence="1" id="KW-0472">Membrane</keyword>
<dbReference type="EMBL" id="AP025739">
    <property type="protein sequence ID" value="BDI30158.1"/>
    <property type="molecule type" value="Genomic_DNA"/>
</dbReference>
<evidence type="ECO:0000256" key="1">
    <source>
        <dbReference type="SAM" id="Phobius"/>
    </source>
</evidence>
<keyword evidence="3" id="KW-1185">Reference proteome</keyword>
<evidence type="ECO:0000313" key="3">
    <source>
        <dbReference type="Proteomes" id="UP000287394"/>
    </source>
</evidence>
<sequence length="114" mass="12750">MIVCGACVMWVVYAILCAGALVLVVAAKKEVKRSVRKLSECPCPSCGVAYGYWTAAQARERHIAQCEEIQRGRPGYRINFVREWEVECLACGALGYYGFENNRLRGSQELIRGE</sequence>
<accession>A0A9N7L3I7</accession>
<organism evidence="2 3">
    <name type="scientific">Capsulimonas corticalis</name>
    <dbReference type="NCBI Taxonomy" id="2219043"/>
    <lineage>
        <taxon>Bacteria</taxon>
        <taxon>Bacillati</taxon>
        <taxon>Armatimonadota</taxon>
        <taxon>Armatimonadia</taxon>
        <taxon>Capsulimonadales</taxon>
        <taxon>Capsulimonadaceae</taxon>
        <taxon>Capsulimonas</taxon>
    </lineage>
</organism>
<dbReference type="KEGG" id="ccot:CCAX7_22090"/>
<evidence type="ECO:0000313" key="2">
    <source>
        <dbReference type="EMBL" id="BDI30158.1"/>
    </source>
</evidence>
<keyword evidence="1" id="KW-1133">Transmembrane helix</keyword>
<reference evidence="2 3" key="1">
    <citation type="journal article" date="2019" name="Int. J. Syst. Evol. Microbiol.">
        <title>Capsulimonas corticalis gen. nov., sp. nov., an aerobic capsulated bacterium, of a novel bacterial order, Capsulimonadales ord. nov., of the class Armatimonadia of the phylum Armatimonadetes.</title>
        <authorList>
            <person name="Li J."/>
            <person name="Kudo C."/>
            <person name="Tonouchi A."/>
        </authorList>
    </citation>
    <scope>NUCLEOTIDE SEQUENCE [LARGE SCALE GENOMIC DNA]</scope>
    <source>
        <strain evidence="2 3">AX-7</strain>
    </source>
</reference>
<dbReference type="AlphaFoldDB" id="A0A9N7L3I7"/>